<gene>
    <name evidence="1" type="ORF">FC98_GL000455</name>
</gene>
<sequence length="111" mass="12946">MDAKKIPVTGKLNFFISFYNLTEEKNIFIKIRIRTPDKAYSSEAKLDDLKRKLQHITEMHFTLNSALFKTAGDISAKITLFEKDELTSKETILDFSHTYCRFLGRAKNHEQ</sequence>
<dbReference type="AlphaFoldDB" id="A0A0R1NWD5"/>
<protein>
    <submittedName>
        <fullName evidence="1">Uncharacterized protein</fullName>
    </submittedName>
</protein>
<name>A0A0R1NWD5_9LACO</name>
<proteinExistence type="predicted"/>
<reference evidence="1 2" key="1">
    <citation type="journal article" date="2015" name="Genome Announc.">
        <title>Expanding the biotechnology potential of lactobacilli through comparative genomics of 213 strains and associated genera.</title>
        <authorList>
            <person name="Sun Z."/>
            <person name="Harris H.M."/>
            <person name="McCann A."/>
            <person name="Guo C."/>
            <person name="Argimon S."/>
            <person name="Zhang W."/>
            <person name="Yang X."/>
            <person name="Jeffery I.B."/>
            <person name="Cooney J.C."/>
            <person name="Kagawa T.F."/>
            <person name="Liu W."/>
            <person name="Song Y."/>
            <person name="Salvetti E."/>
            <person name="Wrobel A."/>
            <person name="Rasinkangas P."/>
            <person name="Parkhill J."/>
            <person name="Rea M.C."/>
            <person name="O'Sullivan O."/>
            <person name="Ritari J."/>
            <person name="Douillard F.P."/>
            <person name="Paul Ross R."/>
            <person name="Yang R."/>
            <person name="Briner A.E."/>
            <person name="Felis G.E."/>
            <person name="de Vos W.M."/>
            <person name="Barrangou R."/>
            <person name="Klaenhammer T.R."/>
            <person name="Caufield P.W."/>
            <person name="Cui Y."/>
            <person name="Zhang H."/>
            <person name="O'Toole P.W."/>
        </authorList>
    </citation>
    <scope>NUCLEOTIDE SEQUENCE [LARGE SCALE GENOMIC DNA]</scope>
    <source>
        <strain evidence="1 2">DSM 19906</strain>
    </source>
</reference>
<comment type="caution">
    <text evidence="1">The sequence shown here is derived from an EMBL/GenBank/DDBJ whole genome shotgun (WGS) entry which is preliminary data.</text>
</comment>
<dbReference type="PATRIC" id="fig|1423766.4.peg.465"/>
<accession>A0A0R1NWD5</accession>
<keyword evidence="2" id="KW-1185">Reference proteome</keyword>
<dbReference type="Proteomes" id="UP000051439">
    <property type="component" value="Unassembled WGS sequence"/>
</dbReference>
<evidence type="ECO:0000313" key="1">
    <source>
        <dbReference type="EMBL" id="KRL21898.1"/>
    </source>
</evidence>
<evidence type="ECO:0000313" key="2">
    <source>
        <dbReference type="Proteomes" id="UP000051439"/>
    </source>
</evidence>
<organism evidence="1 2">
    <name type="scientific">Lentilactobacillus kisonensis DSM 19906 = JCM 15041</name>
    <dbReference type="NCBI Taxonomy" id="1423766"/>
    <lineage>
        <taxon>Bacteria</taxon>
        <taxon>Bacillati</taxon>
        <taxon>Bacillota</taxon>
        <taxon>Bacilli</taxon>
        <taxon>Lactobacillales</taxon>
        <taxon>Lactobacillaceae</taxon>
        <taxon>Lentilactobacillus</taxon>
    </lineage>
</organism>
<dbReference type="EMBL" id="AZEB01000011">
    <property type="protein sequence ID" value="KRL21898.1"/>
    <property type="molecule type" value="Genomic_DNA"/>
</dbReference>